<dbReference type="PANTHER" id="PTHR35918">
    <property type="entry name" value="OS06G0674800 PROTEIN"/>
    <property type="match status" value="1"/>
</dbReference>
<evidence type="ECO:0000313" key="1">
    <source>
        <dbReference type="EMBL" id="KAF3963815.1"/>
    </source>
</evidence>
<accession>A0A8J4RC68</accession>
<organism evidence="1 2">
    <name type="scientific">Castanea mollissima</name>
    <name type="common">Chinese chestnut</name>
    <dbReference type="NCBI Taxonomy" id="60419"/>
    <lineage>
        <taxon>Eukaryota</taxon>
        <taxon>Viridiplantae</taxon>
        <taxon>Streptophyta</taxon>
        <taxon>Embryophyta</taxon>
        <taxon>Tracheophyta</taxon>
        <taxon>Spermatophyta</taxon>
        <taxon>Magnoliopsida</taxon>
        <taxon>eudicotyledons</taxon>
        <taxon>Gunneridae</taxon>
        <taxon>Pentapetalae</taxon>
        <taxon>rosids</taxon>
        <taxon>fabids</taxon>
        <taxon>Fagales</taxon>
        <taxon>Fagaceae</taxon>
        <taxon>Castanea</taxon>
    </lineage>
</organism>
<sequence length="120" mass="13707">MTSLVATEARVSAMDAKENPWCTAVCIVPSPIKNSFLLELCRSYDDKTRKWMCTDIEVQRYVVRSIAAFLDSISGDTLHHPLVKDVPSVQQSLRFNNLHLSKNHQLHPITKEAYRFYLGV</sequence>
<gene>
    <name evidence="1" type="ORF">CMV_011838</name>
</gene>
<name>A0A8J4RC68_9ROSI</name>
<dbReference type="Proteomes" id="UP000737018">
    <property type="component" value="Unassembled WGS sequence"/>
</dbReference>
<dbReference type="OrthoDB" id="418748at2759"/>
<dbReference type="AlphaFoldDB" id="A0A8J4RC68"/>
<dbReference type="InterPro" id="IPR044953">
    <property type="entry name" value="At1g04390-like"/>
</dbReference>
<comment type="caution">
    <text evidence="1">The sequence shown here is derived from an EMBL/GenBank/DDBJ whole genome shotgun (WGS) entry which is preliminary data.</text>
</comment>
<reference evidence="1" key="1">
    <citation type="submission" date="2020-03" db="EMBL/GenBank/DDBJ databases">
        <title>Castanea mollissima Vanexum genome sequencing.</title>
        <authorList>
            <person name="Staton M."/>
        </authorList>
    </citation>
    <scope>NUCLEOTIDE SEQUENCE</scope>
    <source>
        <tissue evidence="1">Leaf</tissue>
    </source>
</reference>
<evidence type="ECO:0000313" key="2">
    <source>
        <dbReference type="Proteomes" id="UP000737018"/>
    </source>
</evidence>
<proteinExistence type="predicted"/>
<protein>
    <submittedName>
        <fullName evidence="1">Uncharacterized protein</fullName>
    </submittedName>
</protein>
<keyword evidence="2" id="KW-1185">Reference proteome</keyword>
<dbReference type="EMBL" id="JRKL02001471">
    <property type="protein sequence ID" value="KAF3963815.1"/>
    <property type="molecule type" value="Genomic_DNA"/>
</dbReference>
<dbReference type="PANTHER" id="PTHR35918:SF1">
    <property type="entry name" value="BTB DOMAIN-CONTAINING PROTEIN"/>
    <property type="match status" value="1"/>
</dbReference>